<sequence>MESLSQLILDPKYHDILSIVKGLRNGIVYGAKVRFPHAVVMTFLFKTGPLRDKLRFIFNATKQHAKNLGMFVTIYKTLLLVQKKMNGGKQMDIHSFFAGIVGGYYVFGTNNNINQQIVLYLFSRVLIGLAKTPVQRKIIDAPQSTYPIFAALVWGVVMYQFKHEREVLQPSLQASMQYLYNDSNNWNSLRNFLWHNK</sequence>
<evidence type="ECO:0008006" key="3">
    <source>
        <dbReference type="Google" id="ProtNLM"/>
    </source>
</evidence>
<dbReference type="EMBL" id="JAEPQZ010000017">
    <property type="protein sequence ID" value="KAG2172211.1"/>
    <property type="molecule type" value="Genomic_DNA"/>
</dbReference>
<evidence type="ECO:0000313" key="1">
    <source>
        <dbReference type="EMBL" id="KAG2172211.1"/>
    </source>
</evidence>
<keyword evidence="2" id="KW-1185">Reference proteome</keyword>
<accession>A0A8H7PE34</accession>
<reference evidence="1" key="1">
    <citation type="submission" date="2020-12" db="EMBL/GenBank/DDBJ databases">
        <title>Metabolic potential, ecology and presence of endohyphal bacteria is reflected in genomic diversity of Mucoromycotina.</title>
        <authorList>
            <person name="Muszewska A."/>
            <person name="Okrasinska A."/>
            <person name="Steczkiewicz K."/>
            <person name="Drgas O."/>
            <person name="Orlowska M."/>
            <person name="Perlinska-Lenart U."/>
            <person name="Aleksandrzak-Piekarczyk T."/>
            <person name="Szatraj K."/>
            <person name="Zielenkiewicz U."/>
            <person name="Pilsyk S."/>
            <person name="Malc E."/>
            <person name="Mieczkowski P."/>
            <person name="Kruszewska J.S."/>
            <person name="Biernat P."/>
            <person name="Pawlowska J."/>
        </authorList>
    </citation>
    <scope>NUCLEOTIDE SEQUENCE</scope>
    <source>
        <strain evidence="1">WA0000067209</strain>
    </source>
</reference>
<dbReference type="InterPro" id="IPR019531">
    <property type="entry name" value="Pmp4"/>
</dbReference>
<dbReference type="GO" id="GO:0005778">
    <property type="term" value="C:peroxisomal membrane"/>
    <property type="evidence" value="ECO:0007669"/>
    <property type="project" value="TreeGrafter"/>
</dbReference>
<dbReference type="Proteomes" id="UP000654370">
    <property type="component" value="Unassembled WGS sequence"/>
</dbReference>
<gene>
    <name evidence="1" type="ORF">INT43_004752</name>
</gene>
<dbReference type="Pfam" id="PF02466">
    <property type="entry name" value="Tim17"/>
    <property type="match status" value="1"/>
</dbReference>
<organism evidence="1 2">
    <name type="scientific">Mortierella isabellina</name>
    <name type="common">Filamentous fungus</name>
    <name type="synonym">Umbelopsis isabellina</name>
    <dbReference type="NCBI Taxonomy" id="91625"/>
    <lineage>
        <taxon>Eukaryota</taxon>
        <taxon>Fungi</taxon>
        <taxon>Fungi incertae sedis</taxon>
        <taxon>Mucoromycota</taxon>
        <taxon>Mucoromycotina</taxon>
        <taxon>Umbelopsidomycetes</taxon>
        <taxon>Umbelopsidales</taxon>
        <taxon>Umbelopsidaceae</taxon>
        <taxon>Umbelopsis</taxon>
    </lineage>
</organism>
<dbReference type="PIRSF" id="PIRSF013674">
    <property type="entry name" value="PXMP4"/>
    <property type="match status" value="1"/>
</dbReference>
<name>A0A8H7PE34_MORIS</name>
<evidence type="ECO:0000313" key="2">
    <source>
        <dbReference type="Proteomes" id="UP000654370"/>
    </source>
</evidence>
<dbReference type="PANTHER" id="PTHR15460">
    <property type="entry name" value="PEROXISOMAL MEMBRANE PROTEIN 4"/>
    <property type="match status" value="1"/>
</dbReference>
<proteinExistence type="predicted"/>
<dbReference type="AlphaFoldDB" id="A0A8H7PE34"/>
<dbReference type="OrthoDB" id="39659at2759"/>
<protein>
    <recommendedName>
        <fullName evidence="3">Peroxisomal membrane protein 4</fullName>
    </recommendedName>
</protein>
<comment type="caution">
    <text evidence="1">The sequence shown here is derived from an EMBL/GenBank/DDBJ whole genome shotgun (WGS) entry which is preliminary data.</text>
</comment>
<dbReference type="PANTHER" id="PTHR15460:SF3">
    <property type="entry name" value="PEROXISOMAL MEMBRANE PROTEIN 4"/>
    <property type="match status" value="1"/>
</dbReference>